<evidence type="ECO:0000313" key="3">
    <source>
        <dbReference type="Proteomes" id="UP001153076"/>
    </source>
</evidence>
<name>A0A9Q1JZI8_9CARY</name>
<dbReference type="EMBL" id="JAKOGI010000506">
    <property type="protein sequence ID" value="KAJ8433988.1"/>
    <property type="molecule type" value="Genomic_DNA"/>
</dbReference>
<dbReference type="AlphaFoldDB" id="A0A9Q1JZI8"/>
<sequence length="416" mass="47326">MVAYIIRHFTWDRHGFAFPPSPIPKDFQALCPSYELVMAEEAAEDYEIPKLPQVIFYTMLLNEAEGSCMGERFESWGQPLQSFVGTPLSCGCGCMMTVSSKPGSGRGRHQRKAQGPVNRERARRRSRRARTQPQRGRPPCLTMKSGVSILPEEVVQRDKREHRERSVHPFSLLLWHFLPFTMLGRWLIMRASRPPRPLPEDFHTICPRFSLPKAEGAAADFELPKMVQATFYAILLNEAVELGVVRGFMAEGLKSALVGLRWSSFEVWMSCVDHELREVQLRWQAILVEVRGPLDGRPSWGLLIIKGFQLVEATWQGWGGWLLPSGVTTPRTSVPCSIKGGVISIELPSFLCGRKREKRKKMDRGLFPNFASTEQAAEYVRDHFRWSLTNPIDPGPRPFSSDYHGLCSRFDLKVAR</sequence>
<comment type="caution">
    <text evidence="2">The sequence shown here is derived from an EMBL/GenBank/DDBJ whole genome shotgun (WGS) entry which is preliminary data.</text>
</comment>
<gene>
    <name evidence="2" type="ORF">Cgig2_012681</name>
</gene>
<protein>
    <submittedName>
        <fullName evidence="2">Uncharacterized protein</fullName>
    </submittedName>
</protein>
<dbReference type="Proteomes" id="UP001153076">
    <property type="component" value="Unassembled WGS sequence"/>
</dbReference>
<proteinExistence type="predicted"/>
<feature type="region of interest" description="Disordered" evidence="1">
    <location>
        <begin position="100"/>
        <end position="142"/>
    </location>
</feature>
<reference evidence="2" key="1">
    <citation type="submission" date="2022-04" db="EMBL/GenBank/DDBJ databases">
        <title>Carnegiea gigantea Genome sequencing and assembly v2.</title>
        <authorList>
            <person name="Copetti D."/>
            <person name="Sanderson M.J."/>
            <person name="Burquez A."/>
            <person name="Wojciechowski M.F."/>
        </authorList>
    </citation>
    <scope>NUCLEOTIDE SEQUENCE</scope>
    <source>
        <strain evidence="2">SGP5-SGP5p</strain>
        <tissue evidence="2">Aerial part</tissue>
    </source>
</reference>
<evidence type="ECO:0000256" key="1">
    <source>
        <dbReference type="SAM" id="MobiDB-lite"/>
    </source>
</evidence>
<organism evidence="2 3">
    <name type="scientific">Carnegiea gigantea</name>
    <dbReference type="NCBI Taxonomy" id="171969"/>
    <lineage>
        <taxon>Eukaryota</taxon>
        <taxon>Viridiplantae</taxon>
        <taxon>Streptophyta</taxon>
        <taxon>Embryophyta</taxon>
        <taxon>Tracheophyta</taxon>
        <taxon>Spermatophyta</taxon>
        <taxon>Magnoliopsida</taxon>
        <taxon>eudicotyledons</taxon>
        <taxon>Gunneridae</taxon>
        <taxon>Pentapetalae</taxon>
        <taxon>Caryophyllales</taxon>
        <taxon>Cactineae</taxon>
        <taxon>Cactaceae</taxon>
        <taxon>Cactoideae</taxon>
        <taxon>Echinocereeae</taxon>
        <taxon>Carnegiea</taxon>
    </lineage>
</organism>
<accession>A0A9Q1JZI8</accession>
<keyword evidence="3" id="KW-1185">Reference proteome</keyword>
<feature type="compositionally biased region" description="Basic residues" evidence="1">
    <location>
        <begin position="121"/>
        <end position="130"/>
    </location>
</feature>
<evidence type="ECO:0000313" key="2">
    <source>
        <dbReference type="EMBL" id="KAJ8433988.1"/>
    </source>
</evidence>